<protein>
    <recommendedName>
        <fullName evidence="9">Dof zinc finger protein</fullName>
    </recommendedName>
</protein>
<evidence type="ECO:0000256" key="7">
    <source>
        <dbReference type="ARBA" id="ARBA00023242"/>
    </source>
</evidence>
<feature type="domain" description="Dof-type" evidence="11">
    <location>
        <begin position="28"/>
        <end position="82"/>
    </location>
</feature>
<reference evidence="12 13" key="1">
    <citation type="submission" date="2023-12" db="EMBL/GenBank/DDBJ databases">
        <title>A high-quality genome assembly for Dillenia turbinata (Dilleniales).</title>
        <authorList>
            <person name="Chanderbali A."/>
        </authorList>
    </citation>
    <scope>NUCLEOTIDE SEQUENCE [LARGE SCALE GENOMIC DNA]</scope>
    <source>
        <strain evidence="12">LSX21</strain>
        <tissue evidence="12">Leaf</tissue>
    </source>
</reference>
<dbReference type="InterPro" id="IPR045174">
    <property type="entry name" value="Dof"/>
</dbReference>
<name>A0AAN8UN07_9MAGN</name>
<dbReference type="GO" id="GO:0003700">
    <property type="term" value="F:DNA-binding transcription factor activity"/>
    <property type="evidence" value="ECO:0007669"/>
    <property type="project" value="UniProtKB-UniRule"/>
</dbReference>
<feature type="compositionally biased region" description="Basic and acidic residues" evidence="10">
    <location>
        <begin position="239"/>
        <end position="251"/>
    </location>
</feature>
<dbReference type="GO" id="GO:0005634">
    <property type="term" value="C:nucleus"/>
    <property type="evidence" value="ECO:0007669"/>
    <property type="project" value="UniProtKB-SubCell"/>
</dbReference>
<keyword evidence="4 9" id="KW-0805">Transcription regulation</keyword>
<feature type="compositionally biased region" description="Low complexity" evidence="10">
    <location>
        <begin position="83"/>
        <end position="102"/>
    </location>
</feature>
<dbReference type="GO" id="GO:0008270">
    <property type="term" value="F:zinc ion binding"/>
    <property type="evidence" value="ECO:0007669"/>
    <property type="project" value="UniProtKB-KW"/>
</dbReference>
<evidence type="ECO:0000256" key="4">
    <source>
        <dbReference type="ARBA" id="ARBA00023015"/>
    </source>
</evidence>
<evidence type="ECO:0000256" key="1">
    <source>
        <dbReference type="ARBA" id="ARBA00022723"/>
    </source>
</evidence>
<dbReference type="PROSITE" id="PS50884">
    <property type="entry name" value="ZF_DOF_2"/>
    <property type="match status" value="1"/>
</dbReference>
<dbReference type="Proteomes" id="UP001370490">
    <property type="component" value="Unassembled WGS sequence"/>
</dbReference>
<evidence type="ECO:0000256" key="10">
    <source>
        <dbReference type="SAM" id="MobiDB-lite"/>
    </source>
</evidence>
<accession>A0AAN8UN07</accession>
<evidence type="ECO:0000256" key="9">
    <source>
        <dbReference type="RuleBase" id="RU369094"/>
    </source>
</evidence>
<keyword evidence="5 8" id="KW-0238">DNA-binding</keyword>
<dbReference type="EMBL" id="JBAMMX010000021">
    <property type="protein sequence ID" value="KAK6919943.1"/>
    <property type="molecule type" value="Genomic_DNA"/>
</dbReference>
<evidence type="ECO:0000256" key="2">
    <source>
        <dbReference type="ARBA" id="ARBA00022771"/>
    </source>
</evidence>
<evidence type="ECO:0000256" key="6">
    <source>
        <dbReference type="ARBA" id="ARBA00023163"/>
    </source>
</evidence>
<dbReference type="PANTHER" id="PTHR31992:SF316">
    <property type="entry name" value="DOF ZINC FINGER PROTEIN DOF1.2"/>
    <property type="match status" value="1"/>
</dbReference>
<comment type="caution">
    <text evidence="12">The sequence shown here is derived from an EMBL/GenBank/DDBJ whole genome shotgun (WGS) entry which is preliminary data.</text>
</comment>
<dbReference type="InterPro" id="IPR003851">
    <property type="entry name" value="Znf_Dof"/>
</dbReference>
<evidence type="ECO:0000259" key="11">
    <source>
        <dbReference type="PROSITE" id="PS50884"/>
    </source>
</evidence>
<gene>
    <name evidence="12" type="ORF">RJ641_015847</name>
</gene>
<evidence type="ECO:0000256" key="3">
    <source>
        <dbReference type="ARBA" id="ARBA00022833"/>
    </source>
</evidence>
<sequence length="276" mass="30161">MDEIAPNSSSTTGPMGERKARPQKDQALNCPRCDSTNTKFCYYNNYSLTQPRYFCKTCRRYWTEGGTLRNVPVGGGSRKNKRPSSSSLLSSSSSSSNSSKNKFSNDHLKTPPLNFQQQLSSSVQNPKTINQGQDLNLGFTITQDHYPHAFPQYVHQSNNNSSSSSTPSALELLSSSGLISRGSLNNSFVPLSHMQDTNTATMYSNGFSLQPSLSFSRQLDGRFLFPMVEVKQIPSIPKTTKEIDLDQDHQSSKGGGGHGDSSGYWSGMLGGSAGSW</sequence>
<keyword evidence="6 9" id="KW-0804">Transcription</keyword>
<dbReference type="Pfam" id="PF02701">
    <property type="entry name" value="Zn_ribbon_Dof"/>
    <property type="match status" value="1"/>
</dbReference>
<keyword evidence="7 8" id="KW-0539">Nucleus</keyword>
<keyword evidence="2 8" id="KW-0863">Zinc-finger</keyword>
<dbReference type="GO" id="GO:0003677">
    <property type="term" value="F:DNA binding"/>
    <property type="evidence" value="ECO:0007669"/>
    <property type="project" value="UniProtKB-UniRule"/>
</dbReference>
<organism evidence="12 13">
    <name type="scientific">Dillenia turbinata</name>
    <dbReference type="NCBI Taxonomy" id="194707"/>
    <lineage>
        <taxon>Eukaryota</taxon>
        <taxon>Viridiplantae</taxon>
        <taxon>Streptophyta</taxon>
        <taxon>Embryophyta</taxon>
        <taxon>Tracheophyta</taxon>
        <taxon>Spermatophyta</taxon>
        <taxon>Magnoliopsida</taxon>
        <taxon>eudicotyledons</taxon>
        <taxon>Gunneridae</taxon>
        <taxon>Pentapetalae</taxon>
        <taxon>Dilleniales</taxon>
        <taxon>Dilleniaceae</taxon>
        <taxon>Dillenia</taxon>
    </lineage>
</organism>
<feature type="region of interest" description="Disordered" evidence="10">
    <location>
        <begin position="69"/>
        <end position="113"/>
    </location>
</feature>
<keyword evidence="1 9" id="KW-0479">Metal-binding</keyword>
<comment type="function">
    <text evidence="9">Transcription factor that binds specifically to a 5'-AA[AG]G-3' consensus core sequence.</text>
</comment>
<dbReference type="PROSITE" id="PS01361">
    <property type="entry name" value="ZF_DOF_1"/>
    <property type="match status" value="1"/>
</dbReference>
<comment type="subcellular location">
    <subcellularLocation>
        <location evidence="8 9">Nucleus</location>
    </subcellularLocation>
</comment>
<keyword evidence="3 9" id="KW-0862">Zinc</keyword>
<dbReference type="PANTHER" id="PTHR31992">
    <property type="entry name" value="DOF ZINC FINGER PROTEIN DOF1.4-RELATED"/>
    <property type="match status" value="1"/>
</dbReference>
<dbReference type="AlphaFoldDB" id="A0AAN8UN07"/>
<evidence type="ECO:0000256" key="5">
    <source>
        <dbReference type="ARBA" id="ARBA00023125"/>
    </source>
</evidence>
<feature type="region of interest" description="Disordered" evidence="10">
    <location>
        <begin position="1"/>
        <end position="29"/>
    </location>
</feature>
<keyword evidence="13" id="KW-1185">Reference proteome</keyword>
<evidence type="ECO:0000256" key="8">
    <source>
        <dbReference type="PROSITE-ProRule" id="PRU00071"/>
    </source>
</evidence>
<feature type="compositionally biased region" description="Polar residues" evidence="10">
    <location>
        <begin position="1"/>
        <end position="13"/>
    </location>
</feature>
<evidence type="ECO:0000313" key="13">
    <source>
        <dbReference type="Proteomes" id="UP001370490"/>
    </source>
</evidence>
<feature type="region of interest" description="Disordered" evidence="10">
    <location>
        <begin position="239"/>
        <end position="264"/>
    </location>
</feature>
<proteinExistence type="predicted"/>
<evidence type="ECO:0000313" key="12">
    <source>
        <dbReference type="EMBL" id="KAK6919943.1"/>
    </source>
</evidence>